<evidence type="ECO:0000313" key="14">
    <source>
        <dbReference type="EMBL" id="ABY33324.1"/>
    </source>
</evidence>
<feature type="domain" description="Helicase C-terminal" evidence="12">
    <location>
        <begin position="212"/>
        <end position="379"/>
    </location>
</feature>
<keyword evidence="7" id="KW-0347">Helicase</keyword>
<dbReference type="Proteomes" id="UP000002008">
    <property type="component" value="Chromosome"/>
</dbReference>
<dbReference type="Gene3D" id="1.10.3210.30">
    <property type="match status" value="1"/>
</dbReference>
<evidence type="ECO:0000256" key="10">
    <source>
        <dbReference type="ARBA" id="ARBA00038437"/>
    </source>
</evidence>
<dbReference type="GO" id="GO:0003676">
    <property type="term" value="F:nucleic acid binding"/>
    <property type="evidence" value="ECO:0007669"/>
    <property type="project" value="InterPro"/>
</dbReference>
<keyword evidence="9" id="KW-0051">Antiviral defense</keyword>
<proteinExistence type="inferred from homology"/>
<dbReference type="RefSeq" id="WP_012255980.1">
    <property type="nucleotide sequence ID" value="NC_010175.1"/>
</dbReference>
<dbReference type="SMART" id="SM00487">
    <property type="entry name" value="DEXDc"/>
    <property type="match status" value="1"/>
</dbReference>
<dbReference type="STRING" id="324602.Caur_0070"/>
<accession>A9WBB7</accession>
<dbReference type="InterPro" id="IPR054712">
    <property type="entry name" value="Cas3-like_dom"/>
</dbReference>
<dbReference type="InParanoid" id="A9WBB7"/>
<dbReference type="GO" id="GO:0003724">
    <property type="term" value="F:RNA helicase activity"/>
    <property type="evidence" value="ECO:0000318"/>
    <property type="project" value="GO_Central"/>
</dbReference>
<reference evidence="15" key="1">
    <citation type="journal article" date="2011" name="BMC Genomics">
        <title>Complete genome sequence of the filamentous anoxygenic phototrophic bacterium Chloroflexus aurantiacus.</title>
        <authorList>
            <person name="Tang K.H."/>
            <person name="Barry K."/>
            <person name="Chertkov O."/>
            <person name="Dalin E."/>
            <person name="Han C.S."/>
            <person name="Hauser L.J."/>
            <person name="Honchak B.M."/>
            <person name="Karbach L.E."/>
            <person name="Land M.L."/>
            <person name="Lapidus A."/>
            <person name="Larimer F.W."/>
            <person name="Mikhailova N."/>
            <person name="Pitluck S."/>
            <person name="Pierson B.K."/>
            <person name="Blankenship R.E."/>
        </authorList>
    </citation>
    <scope>NUCLEOTIDE SEQUENCE [LARGE SCALE GENOMIC DNA]</scope>
    <source>
        <strain evidence="15">ATCC 29366 / DSM 635 / J-10-fl</strain>
    </source>
</reference>
<dbReference type="Gene3D" id="3.40.50.300">
    <property type="entry name" value="P-loop containing nucleotide triphosphate hydrolases"/>
    <property type="match status" value="2"/>
</dbReference>
<feature type="domain" description="Helicase ATP-binding" evidence="11">
    <location>
        <begin position="11"/>
        <end position="195"/>
    </location>
</feature>
<dbReference type="InterPro" id="IPR038257">
    <property type="entry name" value="CRISPR-assoc_Cas3_HD_sf"/>
</dbReference>
<dbReference type="NCBIfam" id="TIGR01596">
    <property type="entry name" value="cas3_HD"/>
    <property type="match status" value="1"/>
</dbReference>
<evidence type="ECO:0000259" key="12">
    <source>
        <dbReference type="PROSITE" id="PS51194"/>
    </source>
</evidence>
<dbReference type="NCBIfam" id="TIGR01587">
    <property type="entry name" value="cas3_core"/>
    <property type="match status" value="1"/>
</dbReference>
<dbReference type="Pfam" id="PF18019">
    <property type="entry name" value="Cas3_HD"/>
    <property type="match status" value="1"/>
</dbReference>
<gene>
    <name evidence="14" type="ordered locus">Caur_0070</name>
</gene>
<dbReference type="KEGG" id="cau:Caur_0070"/>
<evidence type="ECO:0000256" key="4">
    <source>
        <dbReference type="ARBA" id="ARBA00022723"/>
    </source>
</evidence>
<dbReference type="PROSITE" id="PS51192">
    <property type="entry name" value="HELICASE_ATP_BIND_1"/>
    <property type="match status" value="1"/>
</dbReference>
<dbReference type="Pfam" id="PF22590">
    <property type="entry name" value="Cas3-like_C_2"/>
    <property type="match status" value="1"/>
</dbReference>
<dbReference type="eggNOG" id="COG1203">
    <property type="taxonomic scope" value="Bacteria"/>
</dbReference>
<dbReference type="EnsemblBacteria" id="ABY33324">
    <property type="protein sequence ID" value="ABY33324"/>
    <property type="gene ID" value="Caur_0070"/>
</dbReference>
<dbReference type="PANTHER" id="PTHR47959:SF16">
    <property type="entry name" value="CRISPR-ASSOCIATED NUCLEASE_HELICASE CAS3-RELATED"/>
    <property type="match status" value="1"/>
</dbReference>
<comment type="similarity">
    <text evidence="10">Belongs to the DEAD box helicase family.</text>
</comment>
<evidence type="ECO:0000259" key="13">
    <source>
        <dbReference type="PROSITE" id="PS51643"/>
    </source>
</evidence>
<dbReference type="HOGENOM" id="CLU_367100_0_0_0"/>
<dbReference type="InterPro" id="IPR027417">
    <property type="entry name" value="P-loop_NTPase"/>
</dbReference>
<name>A9WBB7_CHLAA</name>
<dbReference type="GO" id="GO:0005524">
    <property type="term" value="F:ATP binding"/>
    <property type="evidence" value="ECO:0007669"/>
    <property type="project" value="UniProtKB-KW"/>
</dbReference>
<protein>
    <submittedName>
        <fullName evidence="14">CRISPR-associated helicase Cas3</fullName>
    </submittedName>
</protein>
<feature type="domain" description="HD Cas3-type" evidence="13">
    <location>
        <begin position="562"/>
        <end position="790"/>
    </location>
</feature>
<dbReference type="PATRIC" id="fig|324602.8.peg.78"/>
<comment type="similarity">
    <text evidence="2">In the central section; belongs to the CRISPR-associated helicase Cas3 family.</text>
</comment>
<dbReference type="GO" id="GO:0016787">
    <property type="term" value="F:hydrolase activity"/>
    <property type="evidence" value="ECO:0007669"/>
    <property type="project" value="UniProtKB-KW"/>
</dbReference>
<sequence length="801" mass="89347">MQLYPYQQRVKDIILAGENVVLQAPTGAGKTRAALVPFIEGFFDRPDTTPRKCLYVTPMRVLANQFYAEYRELAARYQRLHGRQLDVRIQTGEQPEDRRFEGDLIFCTVDQFLSSYLMMPYSLPYRLANVNAGALAGAYLVFDEFHLFDPDAALPTILHVLRQLHGLAPFMLMTATFSSAMLQSLATLLQPAQVVTLSAAEIAAINTRGGQPARQRVWQVADQPLQAAAVLAHHQHASLVICNTVRRAREVYAELKQQAPPETEVLLLHSQFLPDDRRQIEAKLRSRLGVSSQRQQANLIVVATQVVEVGVDISVEVLHTELAPPASLIQRAGRCARYPGDTGTVIVYPVETYVPYAFKPDEILKHEMDATLAWLKERQGAVFDFDHEQELVNAVSAARDQNIIAGIQADRHNRRASIQGCLEGQRAGASRLLVRDVDSRLVLIHPDPDQLLASPYDAVGLNIPLYSLRSMGKDWLQRPTDAPWRVRRLDESDAGDQAESNRPLYRWVDVHDSKELAQSAIIVVHPALAGYSAHEGFSPETGNLPFISTLPPARPLIDRPRSSLYVETYAEHIQRVLDAFQELVLPELRFAASALECAAGWSPGSVLRAAWLACLFHDVGKLSKGWQQWAHAYQQAIGQPVAKTIALAHTTFDFQNPTHRQAEREVSRSTPRPRHAAEGALAVAQILAGAFNISHEKELVQAILTAIARHHAPFVQDCQAFSLVSEAGNLIQNTLQFLPEEVNYSLNINDLWVNSHHHQQFAELLIKPTSRYGWIAYTLLARALRRADQRGTEMGAGQTLP</sequence>
<dbReference type="InterPro" id="IPR001650">
    <property type="entry name" value="Helicase_C-like"/>
</dbReference>
<dbReference type="InterPro" id="IPR014001">
    <property type="entry name" value="Helicase_ATP-bd"/>
</dbReference>
<dbReference type="AlphaFoldDB" id="A9WBB7"/>
<dbReference type="InterPro" id="IPR011545">
    <property type="entry name" value="DEAD/DEAH_box_helicase_dom"/>
</dbReference>
<evidence type="ECO:0000256" key="7">
    <source>
        <dbReference type="ARBA" id="ARBA00022806"/>
    </source>
</evidence>
<dbReference type="SMART" id="SM00490">
    <property type="entry name" value="HELICc"/>
    <property type="match status" value="1"/>
</dbReference>
<dbReference type="GO" id="GO:0051607">
    <property type="term" value="P:defense response to virus"/>
    <property type="evidence" value="ECO:0007669"/>
    <property type="project" value="UniProtKB-KW"/>
</dbReference>
<evidence type="ECO:0000256" key="1">
    <source>
        <dbReference type="ARBA" id="ARBA00006847"/>
    </source>
</evidence>
<evidence type="ECO:0000256" key="6">
    <source>
        <dbReference type="ARBA" id="ARBA00022801"/>
    </source>
</evidence>
<dbReference type="PROSITE" id="PS51643">
    <property type="entry name" value="HD_CAS3"/>
    <property type="match status" value="1"/>
</dbReference>
<dbReference type="GO" id="GO:0004518">
    <property type="term" value="F:nuclease activity"/>
    <property type="evidence" value="ECO:0007669"/>
    <property type="project" value="UniProtKB-KW"/>
</dbReference>
<keyword evidence="6" id="KW-0378">Hydrolase</keyword>
<dbReference type="Pfam" id="PF00270">
    <property type="entry name" value="DEAD"/>
    <property type="match status" value="1"/>
</dbReference>
<evidence type="ECO:0000256" key="9">
    <source>
        <dbReference type="ARBA" id="ARBA00023118"/>
    </source>
</evidence>
<dbReference type="GO" id="GO:0005829">
    <property type="term" value="C:cytosol"/>
    <property type="evidence" value="ECO:0000318"/>
    <property type="project" value="GO_Central"/>
</dbReference>
<dbReference type="SUPFAM" id="SSF52540">
    <property type="entry name" value="P-loop containing nucleoside triphosphate hydrolases"/>
    <property type="match status" value="1"/>
</dbReference>
<evidence type="ECO:0000256" key="5">
    <source>
        <dbReference type="ARBA" id="ARBA00022741"/>
    </source>
</evidence>
<keyword evidence="15" id="KW-1185">Reference proteome</keyword>
<dbReference type="PROSITE" id="PS51194">
    <property type="entry name" value="HELICASE_CTER"/>
    <property type="match status" value="1"/>
</dbReference>
<dbReference type="InterPro" id="IPR006483">
    <property type="entry name" value="CRISPR-assoc_Cas3_HD"/>
</dbReference>
<dbReference type="PANTHER" id="PTHR47959">
    <property type="entry name" value="ATP-DEPENDENT RNA HELICASE RHLE-RELATED"/>
    <property type="match status" value="1"/>
</dbReference>
<keyword evidence="5" id="KW-0547">Nucleotide-binding</keyword>
<evidence type="ECO:0000256" key="2">
    <source>
        <dbReference type="ARBA" id="ARBA00009046"/>
    </source>
</evidence>
<organism evidence="14 15">
    <name type="scientific">Chloroflexus aurantiacus (strain ATCC 29366 / DSM 635 / J-10-fl)</name>
    <dbReference type="NCBI Taxonomy" id="324602"/>
    <lineage>
        <taxon>Bacteria</taxon>
        <taxon>Bacillati</taxon>
        <taxon>Chloroflexota</taxon>
        <taxon>Chloroflexia</taxon>
        <taxon>Chloroflexales</taxon>
        <taxon>Chloroflexineae</taxon>
        <taxon>Chloroflexaceae</taxon>
        <taxon>Chloroflexus</taxon>
    </lineage>
</organism>
<evidence type="ECO:0000313" key="15">
    <source>
        <dbReference type="Proteomes" id="UP000002008"/>
    </source>
</evidence>
<dbReference type="InterPro" id="IPR006474">
    <property type="entry name" value="Helicase_Cas3_CRISPR-ass_core"/>
</dbReference>
<dbReference type="InterPro" id="IPR050079">
    <property type="entry name" value="DEAD_box_RNA_helicase"/>
</dbReference>
<evidence type="ECO:0000259" key="11">
    <source>
        <dbReference type="PROSITE" id="PS51192"/>
    </source>
</evidence>
<keyword evidence="3" id="KW-0540">Nuclease</keyword>
<dbReference type="SUPFAM" id="SSF109604">
    <property type="entry name" value="HD-domain/PDEase-like"/>
    <property type="match status" value="1"/>
</dbReference>
<evidence type="ECO:0000256" key="8">
    <source>
        <dbReference type="ARBA" id="ARBA00022840"/>
    </source>
</evidence>
<keyword evidence="4" id="KW-0479">Metal-binding</keyword>
<dbReference type="EMBL" id="CP000909">
    <property type="protein sequence ID" value="ABY33324.1"/>
    <property type="molecule type" value="Genomic_DNA"/>
</dbReference>
<keyword evidence="8" id="KW-0067">ATP-binding</keyword>
<comment type="similarity">
    <text evidence="1">In the N-terminal section; belongs to the CRISPR-associated nuclease Cas3-HD family.</text>
</comment>
<evidence type="ECO:0000256" key="3">
    <source>
        <dbReference type="ARBA" id="ARBA00022722"/>
    </source>
</evidence>
<dbReference type="GO" id="GO:0046872">
    <property type="term" value="F:metal ion binding"/>
    <property type="evidence" value="ECO:0007669"/>
    <property type="project" value="UniProtKB-KW"/>
</dbReference>